<dbReference type="InterPro" id="IPR039650">
    <property type="entry name" value="HdrA-like"/>
</dbReference>
<dbReference type="AlphaFoldDB" id="A0A318XMN8"/>
<evidence type="ECO:0000256" key="2">
    <source>
        <dbReference type="ARBA" id="ARBA00022723"/>
    </source>
</evidence>
<keyword evidence="3" id="KW-0560">Oxidoreductase</keyword>
<keyword evidence="5" id="KW-0411">Iron-sulfur</keyword>
<dbReference type="GO" id="GO:0046872">
    <property type="term" value="F:metal ion binding"/>
    <property type="evidence" value="ECO:0007669"/>
    <property type="project" value="UniProtKB-KW"/>
</dbReference>
<evidence type="ECO:0000256" key="3">
    <source>
        <dbReference type="ARBA" id="ARBA00023002"/>
    </source>
</evidence>
<dbReference type="Proteomes" id="UP000248132">
    <property type="component" value="Unassembled WGS sequence"/>
</dbReference>
<organism evidence="6 7">
    <name type="scientific">Ruminiclostridium sufflavum DSM 19573</name>
    <dbReference type="NCBI Taxonomy" id="1121337"/>
    <lineage>
        <taxon>Bacteria</taxon>
        <taxon>Bacillati</taxon>
        <taxon>Bacillota</taxon>
        <taxon>Clostridia</taxon>
        <taxon>Eubacteriales</taxon>
        <taxon>Oscillospiraceae</taxon>
        <taxon>Ruminiclostridium</taxon>
    </lineage>
</organism>
<keyword evidence="2" id="KW-0479">Metal-binding</keyword>
<proteinExistence type="predicted"/>
<dbReference type="PANTHER" id="PTHR43498">
    <property type="entry name" value="FERREDOXIN:COB-COM HETERODISULFIDE REDUCTASE SUBUNIT A"/>
    <property type="match status" value="1"/>
</dbReference>
<dbReference type="PANTHER" id="PTHR43498:SF1">
    <property type="entry name" value="COB--COM HETERODISULFIDE REDUCTASE IRON-SULFUR SUBUNIT A"/>
    <property type="match status" value="1"/>
</dbReference>
<keyword evidence="7" id="KW-1185">Reference proteome</keyword>
<dbReference type="Pfam" id="PF12831">
    <property type="entry name" value="FAD_oxidored"/>
    <property type="match status" value="1"/>
</dbReference>
<evidence type="ECO:0000313" key="6">
    <source>
        <dbReference type="EMBL" id="PYG87958.1"/>
    </source>
</evidence>
<evidence type="ECO:0000313" key="7">
    <source>
        <dbReference type="Proteomes" id="UP000248132"/>
    </source>
</evidence>
<name>A0A318XMN8_9FIRM</name>
<dbReference type="SUPFAM" id="SSF51905">
    <property type="entry name" value="FAD/NAD(P)-binding domain"/>
    <property type="match status" value="1"/>
</dbReference>
<dbReference type="GO" id="GO:0051539">
    <property type="term" value="F:4 iron, 4 sulfur cluster binding"/>
    <property type="evidence" value="ECO:0007669"/>
    <property type="project" value="UniProtKB-KW"/>
</dbReference>
<evidence type="ECO:0000256" key="4">
    <source>
        <dbReference type="ARBA" id="ARBA00023004"/>
    </source>
</evidence>
<gene>
    <name evidence="6" type="ORF">LY28_01668</name>
</gene>
<evidence type="ECO:0000256" key="5">
    <source>
        <dbReference type="ARBA" id="ARBA00023014"/>
    </source>
</evidence>
<dbReference type="GO" id="GO:0016491">
    <property type="term" value="F:oxidoreductase activity"/>
    <property type="evidence" value="ECO:0007669"/>
    <property type="project" value="UniProtKB-KW"/>
</dbReference>
<protein>
    <submittedName>
        <fullName evidence="6">FAD dependent oxidoreductase</fullName>
    </submittedName>
</protein>
<evidence type="ECO:0000256" key="1">
    <source>
        <dbReference type="ARBA" id="ARBA00022485"/>
    </source>
</evidence>
<sequence length="505" mass="55060">MNMKFKDKYDVIVVGGGPAGIMAALAAAAVGADTLVIERNGFLGGAATNSVLGPISPFHFGDEQVINGIPQEFMEQLIKEHGSTGHLKALDPYGSGAYLGFYDREKYKYVAEEMLLKAGVDIFFHAFISEVHKTGNKITGLTAITKAGSRRFTAKIVVDASGDGDTAVMAGAEYTYGNSETGKAQPGSSMFEMANVDTDKVYDYIYNNPEDFEWKSDLVPVREYSDRLKQHYFVAQGFKKLVKKAVEAGELCFGRDSVIVLNGIHPGSIHFNATRVIGYNSADPAEKSASEIDGRRQIESVSEFMVKYVPGFENAYVSVTSNEVGVRETRHIKGLYTLTAEDAGQGRKFEDVVSRGYFPMDIHNPDGATGYTEGKSGGSWVDLKDTYDIPIRCLIPEKLDGMVLSGRCISGTSEAHGSYRTQGGIMGIGQASGVVAGLCAIKGIEPRNINVKEVQKKLVELGASVWRDDAKKAREEAHAKECVKQYMSKRDKAITKKDILDSYFK</sequence>
<reference evidence="6 7" key="1">
    <citation type="submission" date="2018-06" db="EMBL/GenBank/DDBJ databases">
        <title>Genomic Encyclopedia of Type Strains, Phase I: the one thousand microbial genomes (KMG-I) project.</title>
        <authorList>
            <person name="Kyrpides N."/>
        </authorList>
    </citation>
    <scope>NUCLEOTIDE SEQUENCE [LARGE SCALE GENOMIC DNA]</scope>
    <source>
        <strain evidence="6 7">DSM 19573</strain>
    </source>
</reference>
<comment type="caution">
    <text evidence="6">The sequence shown here is derived from an EMBL/GenBank/DDBJ whole genome shotgun (WGS) entry which is preliminary data.</text>
</comment>
<dbReference type="EMBL" id="QKMR01000008">
    <property type="protein sequence ID" value="PYG87958.1"/>
    <property type="molecule type" value="Genomic_DNA"/>
</dbReference>
<dbReference type="Gene3D" id="3.50.50.60">
    <property type="entry name" value="FAD/NAD(P)-binding domain"/>
    <property type="match status" value="1"/>
</dbReference>
<keyword evidence="1" id="KW-0004">4Fe-4S</keyword>
<keyword evidence="4" id="KW-0408">Iron</keyword>
<accession>A0A318XMN8</accession>
<dbReference type="InterPro" id="IPR036188">
    <property type="entry name" value="FAD/NAD-bd_sf"/>
</dbReference>